<evidence type="ECO:0000313" key="2">
    <source>
        <dbReference type="EMBL" id="CAD8105952.1"/>
    </source>
</evidence>
<accession>A0A8S1PSF6</accession>
<dbReference type="Proteomes" id="UP000688137">
    <property type="component" value="Unassembled WGS sequence"/>
</dbReference>
<dbReference type="PANTHER" id="PTHR19920">
    <property type="entry name" value="WD40 PROTEIN CIAO1"/>
    <property type="match status" value="1"/>
</dbReference>
<dbReference type="InterPro" id="IPR001680">
    <property type="entry name" value="WD40_rpt"/>
</dbReference>
<feature type="repeat" description="WD" evidence="1">
    <location>
        <begin position="116"/>
        <end position="152"/>
    </location>
</feature>
<proteinExistence type="predicted"/>
<dbReference type="GO" id="GO:0097361">
    <property type="term" value="C:cytosolic [4Fe-4S] assembly targeting complex"/>
    <property type="evidence" value="ECO:0007669"/>
    <property type="project" value="TreeGrafter"/>
</dbReference>
<dbReference type="GO" id="GO:0016226">
    <property type="term" value="P:iron-sulfur cluster assembly"/>
    <property type="evidence" value="ECO:0007669"/>
    <property type="project" value="TreeGrafter"/>
</dbReference>
<sequence length="346" mass="40243">MIHNTNNQQVQQENSQKYLSHKLLFSISQKYPDHSFAQAINYNNTLMAYGSKFICKVIFFKNENFLNVLQVKKHQNVISTLTFFKDRSQLISGSYDSSIIIYPLNLLSSSKHLTKLKQHTHLITCLIVSKNSENFFISGSLDKNIKFWTFSSQSCWTCTQTISEHLDQVSGLSLNEDGRKLISCSRDKQIFIMERSADQFWYIKQKIQGNGYRISFITTNIFSFQPYDGTHLYLYSFDTITGQYIKSRELSISKGGQGCQYFFPQIYISSKQLLISKNGYFVNLIKFNFNSEGWDCKLEEEIEYNQLGNFGNIFGTISDNGEYLVTWDCKSGLLQVRKIIYEYQKE</sequence>
<dbReference type="OMA" id="QIFIMER"/>
<dbReference type="AlphaFoldDB" id="A0A8S1PSF6"/>
<evidence type="ECO:0000256" key="1">
    <source>
        <dbReference type="PROSITE-ProRule" id="PRU00221"/>
    </source>
</evidence>
<keyword evidence="1" id="KW-0853">WD repeat</keyword>
<comment type="caution">
    <text evidence="2">The sequence shown here is derived from an EMBL/GenBank/DDBJ whole genome shotgun (WGS) entry which is preliminary data.</text>
</comment>
<dbReference type="EMBL" id="CAJJDM010000132">
    <property type="protein sequence ID" value="CAD8105952.1"/>
    <property type="molecule type" value="Genomic_DNA"/>
</dbReference>
<dbReference type="PROSITE" id="PS50082">
    <property type="entry name" value="WD_REPEATS_2"/>
    <property type="match status" value="2"/>
</dbReference>
<dbReference type="SMART" id="SM00320">
    <property type="entry name" value="WD40"/>
    <property type="match status" value="3"/>
</dbReference>
<dbReference type="Pfam" id="PF00400">
    <property type="entry name" value="WD40"/>
    <property type="match status" value="3"/>
</dbReference>
<organism evidence="2 3">
    <name type="scientific">Paramecium primaurelia</name>
    <dbReference type="NCBI Taxonomy" id="5886"/>
    <lineage>
        <taxon>Eukaryota</taxon>
        <taxon>Sar</taxon>
        <taxon>Alveolata</taxon>
        <taxon>Ciliophora</taxon>
        <taxon>Intramacronucleata</taxon>
        <taxon>Oligohymenophorea</taxon>
        <taxon>Peniculida</taxon>
        <taxon>Parameciidae</taxon>
        <taxon>Paramecium</taxon>
    </lineage>
</organism>
<protein>
    <recommendedName>
        <fullName evidence="4">WD40-repeat-containing domain</fullName>
    </recommendedName>
</protein>
<feature type="repeat" description="WD" evidence="1">
    <location>
        <begin position="71"/>
        <end position="105"/>
    </location>
</feature>
<gene>
    <name evidence="2" type="ORF">PPRIM_AZ9-3.1.T1290010</name>
</gene>
<evidence type="ECO:0008006" key="4">
    <source>
        <dbReference type="Google" id="ProtNLM"/>
    </source>
</evidence>
<dbReference type="PANTHER" id="PTHR19920:SF0">
    <property type="entry name" value="CYTOSOLIC IRON-SULFUR PROTEIN ASSEMBLY PROTEIN CIAO1-RELATED"/>
    <property type="match status" value="1"/>
</dbReference>
<name>A0A8S1PSF6_PARPR</name>
<keyword evidence="3" id="KW-1185">Reference proteome</keyword>
<reference evidence="2" key="1">
    <citation type="submission" date="2021-01" db="EMBL/GenBank/DDBJ databases">
        <authorList>
            <consortium name="Genoscope - CEA"/>
            <person name="William W."/>
        </authorList>
    </citation>
    <scope>NUCLEOTIDE SEQUENCE</scope>
</reference>
<evidence type="ECO:0000313" key="3">
    <source>
        <dbReference type="Proteomes" id="UP000688137"/>
    </source>
</evidence>